<feature type="region of interest" description="Disordered" evidence="1">
    <location>
        <begin position="384"/>
        <end position="430"/>
    </location>
</feature>
<dbReference type="Pfam" id="PF04860">
    <property type="entry name" value="Phage_portal"/>
    <property type="match status" value="1"/>
</dbReference>
<accession>A0A1T8KQ01</accession>
<feature type="compositionally biased region" description="Acidic residues" evidence="1">
    <location>
        <begin position="405"/>
        <end position="430"/>
    </location>
</feature>
<organism evidence="2 3">
    <name type="scientific">Mycobacteroides abscessus subsp. massiliense</name>
    <dbReference type="NCBI Taxonomy" id="1962118"/>
    <lineage>
        <taxon>Bacteria</taxon>
        <taxon>Bacillati</taxon>
        <taxon>Actinomycetota</taxon>
        <taxon>Actinomycetes</taxon>
        <taxon>Mycobacteriales</taxon>
        <taxon>Mycobacteriaceae</taxon>
        <taxon>Mycobacteroides</taxon>
        <taxon>Mycobacteroides abscessus</taxon>
    </lineage>
</organism>
<evidence type="ECO:0000313" key="2">
    <source>
        <dbReference type="EMBL" id="SKL84574.1"/>
    </source>
</evidence>
<dbReference type="EMBL" id="FVGW01000002">
    <property type="protein sequence ID" value="SKL84574.1"/>
    <property type="molecule type" value="Genomic_DNA"/>
</dbReference>
<dbReference type="InterPro" id="IPR006427">
    <property type="entry name" value="Portal_HK97"/>
</dbReference>
<dbReference type="Proteomes" id="UP000190074">
    <property type="component" value="Unassembled WGS sequence"/>
</dbReference>
<dbReference type="InterPro" id="IPR006944">
    <property type="entry name" value="Phage/GTA_portal"/>
</dbReference>
<evidence type="ECO:0000313" key="3">
    <source>
        <dbReference type="Proteomes" id="UP000190074"/>
    </source>
</evidence>
<protein>
    <submittedName>
        <fullName evidence="2">Phage portal protein, HK97 family</fullName>
    </submittedName>
</protein>
<dbReference type="Gene3D" id="1.20.1270.210">
    <property type="match status" value="1"/>
</dbReference>
<dbReference type="AlphaFoldDB" id="A0A1T8KQ01"/>
<proteinExistence type="predicted"/>
<reference evidence="2 3" key="1">
    <citation type="submission" date="2016-11" db="EMBL/GenBank/DDBJ databases">
        <authorList>
            <consortium name="Pathogen Informatics"/>
        </authorList>
    </citation>
    <scope>NUCLEOTIDE SEQUENCE [LARGE SCALE GENOMIC DNA]</scope>
    <source>
        <strain evidence="2 3">911</strain>
    </source>
</reference>
<dbReference type="NCBIfam" id="TIGR01537">
    <property type="entry name" value="portal_HK97"/>
    <property type="match status" value="1"/>
</dbReference>
<gene>
    <name evidence="2" type="ORF">SAMEA2259716_01829</name>
</gene>
<evidence type="ECO:0000256" key="1">
    <source>
        <dbReference type="SAM" id="MobiDB-lite"/>
    </source>
</evidence>
<name>A0A1T8KQ01_9MYCO</name>
<dbReference type="Gene3D" id="3.30.1120.70">
    <property type="match status" value="1"/>
</dbReference>
<dbReference type="Gene3D" id="3.40.140.120">
    <property type="match status" value="1"/>
</dbReference>
<sequence length="430" mass="47095">MSFLSRAFGTPEERVLTGSSFVPTPAEDDAMYPWGSNSYSVTPRGARETQVAAFTACVTLLADTIASLGLTAYQLEGGIPVPVDPQPKLVMNPYPETTLFEWIWMTMEALTVTGNGFGYITARNPDDTPKAIMPVHPDFMTVNVAAKNGWMEPTYIVDGTKVPSADVVHIKRYPVAGAALGLSPVQRAAAAVGIALAAERYGLNYFKDSANPSSVLETDQTLDTDQTKGVMQRWIASHSGRRRPAILTGGLKWKPIAISPNESQFLETRRYQRGEIAMLFRIPPHMIGDTEKSTSWGTGIEQQTLGFVKFTLRAWLTCIEQALSLLLPKGQYVKFTLDDLLRGDMKSRFEAYKIGREMGLYDVNEIRAKEDLGPVEHGDIRLQPMNYAPLGSVPTTDSAPAGQPEPEETAGNEPAEPDEGDGTDEEETDQ</sequence>
<dbReference type="RefSeq" id="WP_079626588.1">
    <property type="nucleotide sequence ID" value="NZ_FVGW01000002.1"/>
</dbReference>